<dbReference type="Proteomes" id="UP001174677">
    <property type="component" value="Chromosome 9"/>
</dbReference>
<dbReference type="Gene3D" id="2.130.10.10">
    <property type="entry name" value="YVTN repeat-like/Quinoprotein amine dehydrogenase"/>
    <property type="match status" value="1"/>
</dbReference>
<evidence type="ECO:0000256" key="1">
    <source>
        <dbReference type="ARBA" id="ARBA00022574"/>
    </source>
</evidence>
<dbReference type="InterPro" id="IPR040324">
    <property type="entry name" value="WDR44/Dgr2"/>
</dbReference>
<feature type="repeat" description="WD" evidence="3">
    <location>
        <begin position="362"/>
        <end position="402"/>
    </location>
</feature>
<keyword evidence="1 3" id="KW-0853">WD repeat</keyword>
<evidence type="ECO:0000256" key="2">
    <source>
        <dbReference type="ARBA" id="ARBA00022737"/>
    </source>
</evidence>
<dbReference type="PROSITE" id="PS50294">
    <property type="entry name" value="WD_REPEATS_REGION"/>
    <property type="match status" value="3"/>
</dbReference>
<evidence type="ECO:0000313" key="5">
    <source>
        <dbReference type="Proteomes" id="UP001174677"/>
    </source>
</evidence>
<dbReference type="SMART" id="SM00320">
    <property type="entry name" value="WD40"/>
    <property type="match status" value="7"/>
</dbReference>
<dbReference type="InterPro" id="IPR020472">
    <property type="entry name" value="WD40_PAC1"/>
</dbReference>
<comment type="caution">
    <text evidence="4">The sequence shown here is derived from an EMBL/GenBank/DDBJ whole genome shotgun (WGS) entry which is preliminary data.</text>
</comment>
<proteinExistence type="predicted"/>
<organism evidence="4 5">
    <name type="scientific">Hevea brasiliensis</name>
    <name type="common">Para rubber tree</name>
    <name type="synonym">Siphonia brasiliensis</name>
    <dbReference type="NCBI Taxonomy" id="3981"/>
    <lineage>
        <taxon>Eukaryota</taxon>
        <taxon>Viridiplantae</taxon>
        <taxon>Streptophyta</taxon>
        <taxon>Embryophyta</taxon>
        <taxon>Tracheophyta</taxon>
        <taxon>Spermatophyta</taxon>
        <taxon>Magnoliopsida</taxon>
        <taxon>eudicotyledons</taxon>
        <taxon>Gunneridae</taxon>
        <taxon>Pentapetalae</taxon>
        <taxon>rosids</taxon>
        <taxon>fabids</taxon>
        <taxon>Malpighiales</taxon>
        <taxon>Euphorbiaceae</taxon>
        <taxon>Crotonoideae</taxon>
        <taxon>Micrandreae</taxon>
        <taxon>Hevea</taxon>
    </lineage>
</organism>
<keyword evidence="5" id="KW-1185">Reference proteome</keyword>
<feature type="repeat" description="WD" evidence="3">
    <location>
        <begin position="258"/>
        <end position="299"/>
    </location>
</feature>
<dbReference type="PANTHER" id="PTHR14221">
    <property type="entry name" value="WD REPEAT DOMAIN 44"/>
    <property type="match status" value="1"/>
</dbReference>
<dbReference type="SUPFAM" id="SSF50978">
    <property type="entry name" value="WD40 repeat-like"/>
    <property type="match status" value="1"/>
</dbReference>
<dbReference type="EMBL" id="JARPOI010000009">
    <property type="protein sequence ID" value="KAJ9174290.1"/>
    <property type="molecule type" value="Genomic_DNA"/>
</dbReference>
<dbReference type="PRINTS" id="PR00320">
    <property type="entry name" value="GPROTEINBRPT"/>
</dbReference>
<protein>
    <submittedName>
        <fullName evidence="4">Uncharacterized protein</fullName>
    </submittedName>
</protein>
<feature type="repeat" description="WD" evidence="3">
    <location>
        <begin position="402"/>
        <end position="434"/>
    </location>
</feature>
<name>A0ABQ9M4B8_HEVBR</name>
<dbReference type="InterPro" id="IPR036322">
    <property type="entry name" value="WD40_repeat_dom_sf"/>
</dbReference>
<accession>A0ABQ9M4B8</accession>
<sequence length="714" mass="80021">MGSLSEEEYRFFDAHEETASISDGKSDIIETFDSHSSADNSIPNSPHYEVWMRSPISVEERRSKFFSWMGVGLDQCSNESSVTVHNMEGEIDRIREISGAVLRKSVFEDEFCSTRSTMSCWSNDNSNLLEELGSKVDFICREGTSGGGMVCNDEVSLEHSVTAEESGNTSGSSASFKQLVQQEIEEPSTFMGTPKSVKKRWLSRLRSIACVVDKQRAAEKLRHDGDDSLLEYRVQRVKVRQHGKRTKELSALYKGQDIQAHEGSIRTMKFSLDGRYLASAGEDRIVRVWQVLEDERSNELDIPEIDPSCIYFTVNQLSELKPLFTDKEKTAKVRNLRKTSDSACVIFPPKIFRILEKPLHEFHGHSREILDLSWSKDHHLLSASEDKSVRLWQVGNDHCLRVFSHNNYVTCVQFNPVDDNYFMSGSIDGKVRIWAIPSCQVVDWTDIKEMVTAVCYHPNGQGGIVGSMGGNCRFYDMSDSHLELDARICLHNKKKSPCKRITGFQFFPRDSTKVMVTCADSQVRILQGLNVIGKYTGLKDAASQISACFTSDGKHIISACEDSNIYVWNCVDQKEHSPVQAKKIRSCERFSTNASVAIPWCGFQNGNSENGGGFYVSNDDSLEAMPFSSPAGFSLGQEYFLEPFPKGSATWPEETLPSSSPLSTSSAMHKSQYKFLKASCQSTATSHAWGLVIVTAGWDGRIRSFHNYGLPVNV</sequence>
<evidence type="ECO:0000256" key="3">
    <source>
        <dbReference type="PROSITE-ProRule" id="PRU00221"/>
    </source>
</evidence>
<dbReference type="InterPro" id="IPR015943">
    <property type="entry name" value="WD40/YVTN_repeat-like_dom_sf"/>
</dbReference>
<evidence type="ECO:0000313" key="4">
    <source>
        <dbReference type="EMBL" id="KAJ9174290.1"/>
    </source>
</evidence>
<gene>
    <name evidence="4" type="ORF">P3X46_017329</name>
</gene>
<dbReference type="PROSITE" id="PS50082">
    <property type="entry name" value="WD_REPEATS_2"/>
    <property type="match status" value="3"/>
</dbReference>
<keyword evidence="2" id="KW-0677">Repeat</keyword>
<reference evidence="4" key="1">
    <citation type="journal article" date="2023" name="Plant Biotechnol. J.">
        <title>Chromosome-level wild Hevea brasiliensis genome provides new tools for genomic-assisted breeding and valuable loci to elevate rubber yield.</title>
        <authorList>
            <person name="Cheng H."/>
            <person name="Song X."/>
            <person name="Hu Y."/>
            <person name="Wu T."/>
            <person name="Yang Q."/>
            <person name="An Z."/>
            <person name="Feng S."/>
            <person name="Deng Z."/>
            <person name="Wu W."/>
            <person name="Zeng X."/>
            <person name="Tu M."/>
            <person name="Wang X."/>
            <person name="Huang H."/>
        </authorList>
    </citation>
    <scope>NUCLEOTIDE SEQUENCE</scope>
    <source>
        <strain evidence="4">MT/VB/25A 57/8</strain>
    </source>
</reference>
<dbReference type="InterPro" id="IPR001680">
    <property type="entry name" value="WD40_rpt"/>
</dbReference>
<dbReference type="PANTHER" id="PTHR14221:SF57">
    <property type="entry name" value="TRANSDUCIN_WD40 REPEAT-LIKE SUPERFAMILY PROTEIN"/>
    <property type="match status" value="1"/>
</dbReference>
<dbReference type="Pfam" id="PF00400">
    <property type="entry name" value="WD40"/>
    <property type="match status" value="4"/>
</dbReference>